<keyword evidence="1" id="KW-1133">Transmembrane helix</keyword>
<evidence type="ECO:0000313" key="2">
    <source>
        <dbReference type="EMBL" id="ODQ70290.1"/>
    </source>
</evidence>
<dbReference type="AlphaFoldDB" id="A0A1E3PY76"/>
<protein>
    <recommendedName>
        <fullName evidence="4">DDE-1 domain-containing protein</fullName>
    </recommendedName>
</protein>
<dbReference type="OrthoDB" id="3762113at2759"/>
<feature type="transmembrane region" description="Helical" evidence="1">
    <location>
        <begin position="17"/>
        <end position="33"/>
    </location>
</feature>
<keyword evidence="3" id="KW-1185">Reference proteome</keyword>
<organism evidence="2 3">
    <name type="scientific">Lipomyces starkeyi NRRL Y-11557</name>
    <dbReference type="NCBI Taxonomy" id="675824"/>
    <lineage>
        <taxon>Eukaryota</taxon>
        <taxon>Fungi</taxon>
        <taxon>Dikarya</taxon>
        <taxon>Ascomycota</taxon>
        <taxon>Saccharomycotina</taxon>
        <taxon>Lipomycetes</taxon>
        <taxon>Lipomycetales</taxon>
        <taxon>Lipomycetaceae</taxon>
        <taxon>Lipomyces</taxon>
    </lineage>
</organism>
<sequence length="88" mass="9859">MTKYGIGEDDVYNFDEIGYMMSIISTGMVVTSYQRRGRPRMAQQGNKEWVTVIRGINSRGSTIPPYIIVAAKITFLLGMKTAQYLTTG</sequence>
<accession>A0A1E3PY76</accession>
<evidence type="ECO:0008006" key="4">
    <source>
        <dbReference type="Google" id="ProtNLM"/>
    </source>
</evidence>
<proteinExistence type="predicted"/>
<reference evidence="2 3" key="1">
    <citation type="journal article" date="2016" name="Proc. Natl. Acad. Sci. U.S.A.">
        <title>Comparative genomics of biotechnologically important yeasts.</title>
        <authorList>
            <person name="Riley R."/>
            <person name="Haridas S."/>
            <person name="Wolfe K.H."/>
            <person name="Lopes M.R."/>
            <person name="Hittinger C.T."/>
            <person name="Goeker M."/>
            <person name="Salamov A.A."/>
            <person name="Wisecaver J.H."/>
            <person name="Long T.M."/>
            <person name="Calvey C.H."/>
            <person name="Aerts A.L."/>
            <person name="Barry K.W."/>
            <person name="Choi C."/>
            <person name="Clum A."/>
            <person name="Coughlan A.Y."/>
            <person name="Deshpande S."/>
            <person name="Douglass A.P."/>
            <person name="Hanson S.J."/>
            <person name="Klenk H.-P."/>
            <person name="LaButti K.M."/>
            <person name="Lapidus A."/>
            <person name="Lindquist E.A."/>
            <person name="Lipzen A.M."/>
            <person name="Meier-Kolthoff J.P."/>
            <person name="Ohm R.A."/>
            <person name="Otillar R.P."/>
            <person name="Pangilinan J.L."/>
            <person name="Peng Y."/>
            <person name="Rokas A."/>
            <person name="Rosa C.A."/>
            <person name="Scheuner C."/>
            <person name="Sibirny A.A."/>
            <person name="Slot J.C."/>
            <person name="Stielow J.B."/>
            <person name="Sun H."/>
            <person name="Kurtzman C.P."/>
            <person name="Blackwell M."/>
            <person name="Grigoriev I.V."/>
            <person name="Jeffries T.W."/>
        </authorList>
    </citation>
    <scope>NUCLEOTIDE SEQUENCE [LARGE SCALE GENOMIC DNA]</scope>
    <source>
        <strain evidence="2 3">NRRL Y-11557</strain>
    </source>
</reference>
<name>A0A1E3PY76_LIPST</name>
<gene>
    <name evidence="2" type="ORF">LIPSTDRAFT_333552</name>
</gene>
<evidence type="ECO:0000313" key="3">
    <source>
        <dbReference type="Proteomes" id="UP000094385"/>
    </source>
</evidence>
<dbReference type="EMBL" id="KV454300">
    <property type="protein sequence ID" value="ODQ70290.1"/>
    <property type="molecule type" value="Genomic_DNA"/>
</dbReference>
<keyword evidence="1" id="KW-0472">Membrane</keyword>
<dbReference type="Proteomes" id="UP000094385">
    <property type="component" value="Unassembled WGS sequence"/>
</dbReference>
<evidence type="ECO:0000256" key="1">
    <source>
        <dbReference type="SAM" id="Phobius"/>
    </source>
</evidence>
<keyword evidence="1" id="KW-0812">Transmembrane</keyword>